<organism evidence="7 8">
    <name type="scientific">Spirosoma linguale (strain ATCC 33905 / DSM 74 / LMG 10896 / Claus 1)</name>
    <dbReference type="NCBI Taxonomy" id="504472"/>
    <lineage>
        <taxon>Bacteria</taxon>
        <taxon>Pseudomonadati</taxon>
        <taxon>Bacteroidota</taxon>
        <taxon>Cytophagia</taxon>
        <taxon>Cytophagales</taxon>
        <taxon>Cytophagaceae</taxon>
        <taxon>Spirosoma</taxon>
    </lineage>
</organism>
<evidence type="ECO:0000256" key="1">
    <source>
        <dbReference type="ARBA" id="ARBA00004834"/>
    </source>
</evidence>
<evidence type="ECO:0000256" key="6">
    <source>
        <dbReference type="RuleBase" id="RU361187"/>
    </source>
</evidence>
<keyword evidence="4 6" id="KW-0326">Glycosidase</keyword>
<comment type="similarity">
    <text evidence="2 6">Belongs to the glycosyl hydrolase 43 family.</text>
</comment>
<sequence>MIEVDGKKDDKHTMSTKLVLLTIWFTIQVALGFSQNRVPVIRENVPLDSIRLSDPFVLADKPTGMYYMTGTGGMLWKSKDLKSWTGPFSIAKTDPESWMGKNPMIWAAELHAYKNKYYYFATFTNREVKIDTVGENVIERRASHILVSDKAEGPYVPMKDPIYLPADKPTLDGTFWVDKDGKPYMVYCYEWLQNLNGTMEKIALKPDLSGSIGEGKLLFRASDSPWSREKKTGGPNKVTDGPFLFRTGTGRLGMIWTSWIDDVYTQGVVYSKNGTLDGPWIHEKEPITPPNFGHGMLFQTLTGKWLMSVHSHYNSNGRYIRNPHFFEVDFSGDKLIVGKPYVP</sequence>
<dbReference type="Proteomes" id="UP000002028">
    <property type="component" value="Chromosome"/>
</dbReference>
<dbReference type="InterPro" id="IPR006710">
    <property type="entry name" value="Glyco_hydro_43"/>
</dbReference>
<proteinExistence type="inferred from homology"/>
<dbReference type="AlphaFoldDB" id="D2QFH6"/>
<dbReference type="GO" id="GO:0004553">
    <property type="term" value="F:hydrolase activity, hydrolyzing O-glycosyl compounds"/>
    <property type="evidence" value="ECO:0007669"/>
    <property type="project" value="InterPro"/>
</dbReference>
<dbReference type="InterPro" id="IPR023296">
    <property type="entry name" value="Glyco_hydro_beta-prop_sf"/>
</dbReference>
<evidence type="ECO:0000313" key="8">
    <source>
        <dbReference type="Proteomes" id="UP000002028"/>
    </source>
</evidence>
<dbReference type="HOGENOM" id="CLU_048744_0_0_10"/>
<evidence type="ECO:0000256" key="3">
    <source>
        <dbReference type="ARBA" id="ARBA00022801"/>
    </source>
</evidence>
<dbReference type="Gene3D" id="2.115.10.20">
    <property type="entry name" value="Glycosyl hydrolase domain, family 43"/>
    <property type="match status" value="1"/>
</dbReference>
<protein>
    <submittedName>
        <fullName evidence="7">Glycoside hydrolase family 43</fullName>
    </submittedName>
</protein>
<reference evidence="7 8" key="1">
    <citation type="journal article" date="2010" name="Stand. Genomic Sci.">
        <title>Complete genome sequence of Spirosoma linguale type strain (1).</title>
        <authorList>
            <person name="Lail K."/>
            <person name="Sikorski J."/>
            <person name="Saunders E."/>
            <person name="Lapidus A."/>
            <person name="Glavina Del Rio T."/>
            <person name="Copeland A."/>
            <person name="Tice H."/>
            <person name="Cheng J.-F."/>
            <person name="Lucas S."/>
            <person name="Nolan M."/>
            <person name="Bruce D."/>
            <person name="Goodwin L."/>
            <person name="Pitluck S."/>
            <person name="Ivanova N."/>
            <person name="Mavromatis K."/>
            <person name="Ovchinnikova G."/>
            <person name="Pati A."/>
            <person name="Chen A."/>
            <person name="Palaniappan K."/>
            <person name="Land M."/>
            <person name="Hauser L."/>
            <person name="Chang Y.-J."/>
            <person name="Jeffries C.D."/>
            <person name="Chain P."/>
            <person name="Brettin T."/>
            <person name="Detter J.C."/>
            <person name="Schuetze A."/>
            <person name="Rohde M."/>
            <person name="Tindall B.J."/>
            <person name="Goeker M."/>
            <person name="Bristow J."/>
            <person name="Eisen J.A."/>
            <person name="Markowitz V."/>
            <person name="Hugenholtz P."/>
            <person name="Kyrpides N.C."/>
            <person name="Klenk H.-P."/>
            <person name="Chen F."/>
        </authorList>
    </citation>
    <scope>NUCLEOTIDE SEQUENCE [LARGE SCALE GENOMIC DNA]</scope>
    <source>
        <strain evidence="8">ATCC 33905 / DSM 74 / LMG 10896 / Claus 1</strain>
    </source>
</reference>
<dbReference type="GO" id="GO:0005975">
    <property type="term" value="P:carbohydrate metabolic process"/>
    <property type="evidence" value="ECO:0007669"/>
    <property type="project" value="InterPro"/>
</dbReference>
<feature type="site" description="Important for catalytic activity, responsible for pKa modulation of the active site Glu and correct orientation of both the proton donor and substrate" evidence="5">
    <location>
        <position position="172"/>
    </location>
</feature>
<accession>D2QFH6</accession>
<gene>
    <name evidence="7" type="ordered locus">Slin_2329</name>
</gene>
<evidence type="ECO:0000256" key="4">
    <source>
        <dbReference type="ARBA" id="ARBA00023295"/>
    </source>
</evidence>
<dbReference type="KEGG" id="sli:Slin_2329"/>
<dbReference type="EMBL" id="CP001769">
    <property type="protein sequence ID" value="ADB38350.1"/>
    <property type="molecule type" value="Genomic_DNA"/>
</dbReference>
<dbReference type="InterPro" id="IPR050727">
    <property type="entry name" value="GH43_arabinanases"/>
</dbReference>
<name>D2QFH6_SPILD</name>
<comment type="pathway">
    <text evidence="1">Glycan metabolism; L-arabinan degradation.</text>
</comment>
<dbReference type="SUPFAM" id="SSF75005">
    <property type="entry name" value="Arabinanase/levansucrase/invertase"/>
    <property type="match status" value="1"/>
</dbReference>
<dbReference type="CAZy" id="GH43">
    <property type="family name" value="Glycoside Hydrolase Family 43"/>
</dbReference>
<keyword evidence="8" id="KW-1185">Reference proteome</keyword>
<evidence type="ECO:0000256" key="2">
    <source>
        <dbReference type="ARBA" id="ARBA00009865"/>
    </source>
</evidence>
<dbReference type="PANTHER" id="PTHR43301:SF3">
    <property type="entry name" value="ARABINAN ENDO-1,5-ALPHA-L-ARABINOSIDASE A-RELATED"/>
    <property type="match status" value="1"/>
</dbReference>
<evidence type="ECO:0000256" key="5">
    <source>
        <dbReference type="PIRSR" id="PIRSR606710-2"/>
    </source>
</evidence>
<evidence type="ECO:0000313" key="7">
    <source>
        <dbReference type="EMBL" id="ADB38350.1"/>
    </source>
</evidence>
<keyword evidence="3 6" id="KW-0378">Hydrolase</keyword>
<dbReference type="Pfam" id="PF04616">
    <property type="entry name" value="Glyco_hydro_43"/>
    <property type="match status" value="1"/>
</dbReference>
<dbReference type="STRING" id="504472.Slin_2329"/>
<dbReference type="PANTHER" id="PTHR43301">
    <property type="entry name" value="ARABINAN ENDO-1,5-ALPHA-L-ARABINOSIDASE"/>
    <property type="match status" value="1"/>
</dbReference>
<dbReference type="eggNOG" id="COG3507">
    <property type="taxonomic scope" value="Bacteria"/>
</dbReference>
<dbReference type="CDD" id="cd08981">
    <property type="entry name" value="GH43_Bt1873-like"/>
    <property type="match status" value="1"/>
</dbReference>